<evidence type="ECO:0000313" key="4">
    <source>
        <dbReference type="Proteomes" id="UP000476064"/>
    </source>
</evidence>
<evidence type="ECO:0000256" key="2">
    <source>
        <dbReference type="SAM" id="SignalP"/>
    </source>
</evidence>
<dbReference type="Gene3D" id="3.40.190.10">
    <property type="entry name" value="Periplasmic binding protein-like II"/>
    <property type="match status" value="2"/>
</dbReference>
<dbReference type="PROSITE" id="PS51257">
    <property type="entry name" value="PROKAR_LIPOPROTEIN"/>
    <property type="match status" value="1"/>
</dbReference>
<name>A0A6C0G1E0_9BACL</name>
<dbReference type="SUPFAM" id="SSF53850">
    <property type="entry name" value="Periplasmic binding protein-like II"/>
    <property type="match status" value="1"/>
</dbReference>
<organism evidence="3 4">
    <name type="scientific">Paenibacillus lycopersici</name>
    <dbReference type="NCBI Taxonomy" id="2704462"/>
    <lineage>
        <taxon>Bacteria</taxon>
        <taxon>Bacillati</taxon>
        <taxon>Bacillota</taxon>
        <taxon>Bacilli</taxon>
        <taxon>Bacillales</taxon>
        <taxon>Paenibacillaceae</taxon>
        <taxon>Paenibacillus</taxon>
    </lineage>
</organism>
<evidence type="ECO:0000256" key="1">
    <source>
        <dbReference type="SAM" id="MobiDB-lite"/>
    </source>
</evidence>
<gene>
    <name evidence="3" type="ORF">GXP70_26800</name>
</gene>
<feature type="region of interest" description="Disordered" evidence="1">
    <location>
        <begin position="49"/>
        <end position="71"/>
    </location>
</feature>
<feature type="chain" id="PRO_5025515773" description="Extracellular solute-binding protein" evidence="2">
    <location>
        <begin position="28"/>
        <end position="559"/>
    </location>
</feature>
<dbReference type="RefSeq" id="WP_162359646.1">
    <property type="nucleotide sequence ID" value="NZ_CP048209.1"/>
</dbReference>
<protein>
    <recommendedName>
        <fullName evidence="5">Extracellular solute-binding protein</fullName>
    </recommendedName>
</protein>
<evidence type="ECO:0008006" key="5">
    <source>
        <dbReference type="Google" id="ProtNLM"/>
    </source>
</evidence>
<keyword evidence="4" id="KW-1185">Reference proteome</keyword>
<evidence type="ECO:0000313" key="3">
    <source>
        <dbReference type="EMBL" id="QHT63216.1"/>
    </source>
</evidence>
<dbReference type="EMBL" id="CP048209">
    <property type="protein sequence ID" value="QHT63216.1"/>
    <property type="molecule type" value="Genomic_DNA"/>
</dbReference>
<sequence>MNRAMTKTRRGLMLSFAVLMTAGMVGCSGNSNSNGGDGGNGSGSAAANNGGGSAAAANGAGSTNAGNAAEPAPADKTYEIKYHGSFQLDGMKQDSDVEQAIEKKFNVKIDLVNAKMDKINLLAASNDLPDIIRIADPKDVATLASSGMLLELPESLLQEQMPDVINSLNQVDQGLWGLTKVESKNYAIPQYLTVVPWDSAMTFRKDILDAAGIADVPATIDQYDAAFKAIKADEKAIAATTSPGVKKLYMFGGADMQYGWNAWSWLFGAYGSMPDTWQLDANGNVARGETLPGTKDALAKLREWYAAGYIDPAFVTDKGDQYGAKYNTGTYVMGTRGLNQISSPNTDDLQKNIPTVQYVNAKSPAGPNGDAGVWSWGKRQNFVGISAKLKDDPDKVKKILSMLNTIATDEELYKLTHWGIEGKSYKLTDGIPVAIQPYDNDKSPETAALGVGSMDGQGGSLFGPFGNIDLVKKYMDPKLVEATNQYYTGKPDVIFMLPLPSTATTEQRIIDKWNETFTKIVIGEAPLSAYDDFLKWFKDNGGEQLTKEANDLYAANFKS</sequence>
<dbReference type="Proteomes" id="UP000476064">
    <property type="component" value="Chromosome"/>
</dbReference>
<proteinExistence type="predicted"/>
<reference evidence="3 4" key="1">
    <citation type="submission" date="2020-01" db="EMBL/GenBank/DDBJ databases">
        <title>Paenibacillus sp. nov., isolated from tomato rhizosphere.</title>
        <authorList>
            <person name="Weon H.-Y."/>
            <person name="Lee S.A."/>
        </authorList>
    </citation>
    <scope>NUCLEOTIDE SEQUENCE [LARGE SCALE GENOMIC DNA]</scope>
    <source>
        <strain evidence="3 4">12200R-189</strain>
    </source>
</reference>
<accession>A0A6C0G1E0</accession>
<feature type="signal peptide" evidence="2">
    <location>
        <begin position="1"/>
        <end position="27"/>
    </location>
</feature>
<dbReference type="AlphaFoldDB" id="A0A6C0G1E0"/>
<dbReference type="KEGG" id="plyc:GXP70_26800"/>
<feature type="compositionally biased region" description="Low complexity" evidence="1">
    <location>
        <begin position="49"/>
        <end position="69"/>
    </location>
</feature>
<keyword evidence="2" id="KW-0732">Signal</keyword>